<dbReference type="Proteomes" id="UP000006556">
    <property type="component" value="Chromosome"/>
</dbReference>
<evidence type="ECO:0000256" key="4">
    <source>
        <dbReference type="PIRSR" id="PIRSR000089-1"/>
    </source>
</evidence>
<dbReference type="SUPFAM" id="SSF52402">
    <property type="entry name" value="Adenine nucleotide alpha hydrolases-like"/>
    <property type="match status" value="1"/>
</dbReference>
<comment type="cofactor">
    <cofactor evidence="4">
        <name>FAD</name>
        <dbReference type="ChEBI" id="CHEBI:57692"/>
    </cofactor>
    <text evidence="4">Binds 1 FAD per dimer.</text>
</comment>
<dbReference type="Pfam" id="PF01012">
    <property type="entry name" value="ETF"/>
    <property type="match status" value="1"/>
</dbReference>
<dbReference type="STRING" id="370438.PTH_1767"/>
<dbReference type="Pfam" id="PF00766">
    <property type="entry name" value="ETF_alpha"/>
    <property type="match status" value="1"/>
</dbReference>
<reference evidence="7" key="1">
    <citation type="journal article" date="2008" name="Genome Res.">
        <title>The genome of Pelotomaculum thermopropionicum reveals niche-associated evolution in anaerobic microbiota.</title>
        <authorList>
            <person name="Kosaka T."/>
            <person name="Kato S."/>
            <person name="Shimoyama T."/>
            <person name="Ishii S."/>
            <person name="Abe T."/>
            <person name="Watanabe K."/>
        </authorList>
    </citation>
    <scope>NUCLEOTIDE SEQUENCE [LARGE SCALE GENOMIC DNA]</scope>
    <source>
        <strain evidence="7">DSM 13744 / JCM 10971 / SI</strain>
    </source>
</reference>
<keyword evidence="3" id="KW-0285">Flavoprotein</keyword>
<dbReference type="Gene3D" id="3.40.50.1220">
    <property type="entry name" value="TPP-binding domain"/>
    <property type="match status" value="1"/>
</dbReference>
<dbReference type="CDD" id="cd01715">
    <property type="entry name" value="ETF_alpha"/>
    <property type="match status" value="1"/>
</dbReference>
<protein>
    <submittedName>
        <fullName evidence="6">Electron transfer flavoprotein, alpha subunit</fullName>
    </submittedName>
</protein>
<dbReference type="GO" id="GO:0033539">
    <property type="term" value="P:fatty acid beta-oxidation using acyl-CoA dehydrogenase"/>
    <property type="evidence" value="ECO:0007669"/>
    <property type="project" value="TreeGrafter"/>
</dbReference>
<evidence type="ECO:0000256" key="2">
    <source>
        <dbReference type="ARBA" id="ARBA00022448"/>
    </source>
</evidence>
<dbReference type="KEGG" id="pth:PTH_1767"/>
<feature type="binding site" evidence="4">
    <location>
        <position position="283"/>
    </location>
    <ligand>
        <name>FAD</name>
        <dbReference type="ChEBI" id="CHEBI:57692"/>
    </ligand>
</feature>
<evidence type="ECO:0000256" key="1">
    <source>
        <dbReference type="ARBA" id="ARBA00005817"/>
    </source>
</evidence>
<gene>
    <name evidence="6" type="primary">FixB</name>
    <name evidence="6" type="ordered locus">PTH_1767</name>
</gene>
<feature type="binding site" evidence="4">
    <location>
        <begin position="230"/>
        <end position="231"/>
    </location>
    <ligand>
        <name>FAD</name>
        <dbReference type="ChEBI" id="CHEBI:57692"/>
    </ligand>
</feature>
<dbReference type="PANTHER" id="PTHR43153:SF11">
    <property type="entry name" value="ELECTRON TRANSFER FLAVOPROTEIN, SUBUNIT ALPHA (ETFA)"/>
    <property type="match status" value="1"/>
</dbReference>
<organism evidence="6 7">
    <name type="scientific">Pelotomaculum thermopropionicum (strain DSM 13744 / JCM 10971 / SI)</name>
    <dbReference type="NCBI Taxonomy" id="370438"/>
    <lineage>
        <taxon>Bacteria</taxon>
        <taxon>Bacillati</taxon>
        <taxon>Bacillota</taxon>
        <taxon>Clostridia</taxon>
        <taxon>Eubacteriales</taxon>
        <taxon>Desulfotomaculaceae</taxon>
        <taxon>Pelotomaculum</taxon>
    </lineage>
</organism>
<sequence length="319" mass="33728">MAGIWIFAESREQTLELISAGTSLARQLDGAAVVTFATSRQLAEEYISCGAGEVLVLPPLAGGQPLEAYVPAIIEAVRGGDPDIFLISATQRGREIAARVAAALDTGLCSGCTALKLDKEKKQLIMERMLYGGAAVQTVVCSGRPQMATIPPRTFEPAAPQEGRQGKVTELAGVQPSPVKVVGRAPKAAEAVDITEAKVVVCAGRGFEKKEDLNLAQELAQVTGGAVGCTRPVAEELRWLPEDLYIGISGKKVKPGLYIGLGVAGQIQHVTGMRDSKVVLAVNRDENAPIFDAADYGIVGDLYDVVPKLIKELRIALNK</sequence>
<feature type="binding site" evidence="4">
    <location>
        <begin position="262"/>
        <end position="269"/>
    </location>
    <ligand>
        <name>FAD</name>
        <dbReference type="ChEBI" id="CHEBI:57692"/>
    </ligand>
</feature>
<dbReference type="InterPro" id="IPR014730">
    <property type="entry name" value="ETF_a/b_N"/>
</dbReference>
<dbReference type="InterPro" id="IPR033947">
    <property type="entry name" value="ETF_alpha_N"/>
</dbReference>
<feature type="domain" description="Electron transfer flavoprotein alpha/beta-subunit N-terminal" evidence="5">
    <location>
        <begin position="4"/>
        <end position="191"/>
    </location>
</feature>
<dbReference type="GO" id="GO:0009055">
    <property type="term" value="F:electron transfer activity"/>
    <property type="evidence" value="ECO:0007669"/>
    <property type="project" value="InterPro"/>
</dbReference>
<dbReference type="SUPFAM" id="SSF52467">
    <property type="entry name" value="DHS-like NAD/FAD-binding domain"/>
    <property type="match status" value="1"/>
</dbReference>
<dbReference type="InterPro" id="IPR014731">
    <property type="entry name" value="ETF_asu_C"/>
</dbReference>
<dbReference type="eggNOG" id="COG2025">
    <property type="taxonomic scope" value="Bacteria"/>
</dbReference>
<dbReference type="SMART" id="SM00893">
    <property type="entry name" value="ETF"/>
    <property type="match status" value="1"/>
</dbReference>
<dbReference type="PANTHER" id="PTHR43153">
    <property type="entry name" value="ELECTRON TRANSFER FLAVOPROTEIN ALPHA"/>
    <property type="match status" value="1"/>
</dbReference>
<comment type="similarity">
    <text evidence="1">Belongs to the ETF alpha-subunit/FixB family.</text>
</comment>
<dbReference type="InterPro" id="IPR001308">
    <property type="entry name" value="ETF_a/FixB"/>
</dbReference>
<feature type="binding site" evidence="4">
    <location>
        <position position="205"/>
    </location>
    <ligand>
        <name>FAD</name>
        <dbReference type="ChEBI" id="CHEBI:57692"/>
    </ligand>
</feature>
<proteinExistence type="inferred from homology"/>
<dbReference type="FunFam" id="3.40.50.1220:FF:000004">
    <property type="entry name" value="Electron transfer flavoprotein"/>
    <property type="match status" value="1"/>
</dbReference>
<accession>A5D1D6</accession>
<keyword evidence="7" id="KW-1185">Reference proteome</keyword>
<keyword evidence="4" id="KW-0274">FAD</keyword>
<evidence type="ECO:0000313" key="6">
    <source>
        <dbReference type="EMBL" id="BAF59948.1"/>
    </source>
</evidence>
<dbReference type="AlphaFoldDB" id="A5D1D6"/>
<dbReference type="GO" id="GO:0050660">
    <property type="term" value="F:flavin adenine dinucleotide binding"/>
    <property type="evidence" value="ECO:0007669"/>
    <property type="project" value="InterPro"/>
</dbReference>
<dbReference type="InterPro" id="IPR014729">
    <property type="entry name" value="Rossmann-like_a/b/a_fold"/>
</dbReference>
<dbReference type="InterPro" id="IPR029035">
    <property type="entry name" value="DHS-like_NAD/FAD-binding_dom"/>
</dbReference>
<evidence type="ECO:0000313" key="7">
    <source>
        <dbReference type="Proteomes" id="UP000006556"/>
    </source>
</evidence>
<dbReference type="PIRSF" id="PIRSF000089">
    <property type="entry name" value="Electra_flavoP_a"/>
    <property type="match status" value="1"/>
</dbReference>
<evidence type="ECO:0000256" key="3">
    <source>
        <dbReference type="ARBA" id="ARBA00022630"/>
    </source>
</evidence>
<evidence type="ECO:0000259" key="5">
    <source>
        <dbReference type="SMART" id="SM00893"/>
    </source>
</evidence>
<dbReference type="Gene3D" id="3.40.50.620">
    <property type="entry name" value="HUPs"/>
    <property type="match status" value="1"/>
</dbReference>
<name>A5D1D6_PELTS</name>
<dbReference type="EMBL" id="AP009389">
    <property type="protein sequence ID" value="BAF59948.1"/>
    <property type="molecule type" value="Genomic_DNA"/>
</dbReference>
<keyword evidence="2" id="KW-0813">Transport</keyword>
<dbReference type="HOGENOM" id="CLU_034178_0_1_9"/>